<evidence type="ECO:0000259" key="12">
    <source>
        <dbReference type="Pfam" id="PF20259"/>
    </source>
</evidence>
<dbReference type="InterPro" id="IPR046885">
    <property type="entry name" value="MnmA-like_C"/>
</dbReference>
<dbReference type="Pfam" id="PF20258">
    <property type="entry name" value="tRNA_Me_trans_C"/>
    <property type="match status" value="1"/>
</dbReference>
<dbReference type="GO" id="GO:0103016">
    <property type="term" value="F:tRNA-uridine 2-sulfurtransferase activity"/>
    <property type="evidence" value="ECO:0007669"/>
    <property type="project" value="UniProtKB-EC"/>
</dbReference>
<dbReference type="GO" id="GO:0000049">
    <property type="term" value="F:tRNA binding"/>
    <property type="evidence" value="ECO:0007669"/>
    <property type="project" value="UniProtKB-KW"/>
</dbReference>
<dbReference type="HOGENOM" id="CLU_035188_4_1_0"/>
<accession>C9MWH4</accession>
<comment type="catalytic activity">
    <reaction evidence="10">
        <text>S-sulfanyl-L-cysteinyl-[protein] + uridine(34) in tRNA + AH2 + ATP = 2-thiouridine(34) in tRNA + L-cysteinyl-[protein] + A + AMP + diphosphate + H(+)</text>
        <dbReference type="Rhea" id="RHEA:47032"/>
        <dbReference type="Rhea" id="RHEA-COMP:10131"/>
        <dbReference type="Rhea" id="RHEA-COMP:11726"/>
        <dbReference type="Rhea" id="RHEA-COMP:11727"/>
        <dbReference type="Rhea" id="RHEA-COMP:11728"/>
        <dbReference type="ChEBI" id="CHEBI:13193"/>
        <dbReference type="ChEBI" id="CHEBI:15378"/>
        <dbReference type="ChEBI" id="CHEBI:17499"/>
        <dbReference type="ChEBI" id="CHEBI:29950"/>
        <dbReference type="ChEBI" id="CHEBI:30616"/>
        <dbReference type="ChEBI" id="CHEBI:33019"/>
        <dbReference type="ChEBI" id="CHEBI:61963"/>
        <dbReference type="ChEBI" id="CHEBI:65315"/>
        <dbReference type="ChEBI" id="CHEBI:87170"/>
        <dbReference type="ChEBI" id="CHEBI:456215"/>
        <dbReference type="EC" id="2.8.1.13"/>
    </reaction>
</comment>
<gene>
    <name evidence="13" type="ORF">GCWU000323_00895</name>
</gene>
<evidence type="ECO:0000313" key="13">
    <source>
        <dbReference type="EMBL" id="EEX74840.1"/>
    </source>
</evidence>
<dbReference type="Pfam" id="PF20259">
    <property type="entry name" value="tRNA_Me_trans_M"/>
    <property type="match status" value="1"/>
</dbReference>
<organism evidence="13 14">
    <name type="scientific">Leptotrichia hofstadii F0254</name>
    <dbReference type="NCBI Taxonomy" id="634994"/>
    <lineage>
        <taxon>Bacteria</taxon>
        <taxon>Fusobacteriati</taxon>
        <taxon>Fusobacteriota</taxon>
        <taxon>Fusobacteriia</taxon>
        <taxon>Fusobacteriales</taxon>
        <taxon>Leptotrichiaceae</taxon>
        <taxon>Leptotrichia</taxon>
    </lineage>
</organism>
<dbReference type="FunFam" id="2.30.30.280:FF:000001">
    <property type="entry name" value="tRNA-specific 2-thiouridylase MnmA"/>
    <property type="match status" value="1"/>
</dbReference>
<keyword evidence="8" id="KW-0694">RNA-binding</keyword>
<dbReference type="Gene3D" id="2.40.30.10">
    <property type="entry name" value="Translation factors"/>
    <property type="match status" value="1"/>
</dbReference>
<dbReference type="EC" id="2.8.1.13" evidence="1"/>
<evidence type="ECO:0000256" key="2">
    <source>
        <dbReference type="ARBA" id="ARBA00022490"/>
    </source>
</evidence>
<dbReference type="STRING" id="634994.GCWU000323_00895"/>
<evidence type="ECO:0000256" key="6">
    <source>
        <dbReference type="ARBA" id="ARBA00022741"/>
    </source>
</evidence>
<dbReference type="InterPro" id="IPR046884">
    <property type="entry name" value="MnmA-like_central"/>
</dbReference>
<protein>
    <recommendedName>
        <fullName evidence="1">tRNA-uridine 2-sulfurtransferase</fullName>
        <ecNumber evidence="1">2.8.1.13</ecNumber>
    </recommendedName>
</protein>
<dbReference type="EMBL" id="ACVB02000008">
    <property type="protein sequence ID" value="EEX74840.1"/>
    <property type="molecule type" value="Genomic_DNA"/>
</dbReference>
<dbReference type="InterPro" id="IPR023382">
    <property type="entry name" value="MnmA-like_central_sf"/>
</dbReference>
<keyword evidence="6" id="KW-0547">Nucleotide-binding</keyword>
<dbReference type="Proteomes" id="UP000006233">
    <property type="component" value="Unassembled WGS sequence"/>
</dbReference>
<evidence type="ECO:0000313" key="14">
    <source>
        <dbReference type="Proteomes" id="UP000006233"/>
    </source>
</evidence>
<evidence type="ECO:0000256" key="8">
    <source>
        <dbReference type="ARBA" id="ARBA00022884"/>
    </source>
</evidence>
<dbReference type="eggNOG" id="COG0482">
    <property type="taxonomic scope" value="Bacteria"/>
</dbReference>
<dbReference type="GO" id="GO:0002143">
    <property type="term" value="P:tRNA wobble position uridine thiolation"/>
    <property type="evidence" value="ECO:0007669"/>
    <property type="project" value="TreeGrafter"/>
</dbReference>
<evidence type="ECO:0000256" key="1">
    <source>
        <dbReference type="ARBA" id="ARBA00011949"/>
    </source>
</evidence>
<sequence length="135" mass="15201">MLGHHNGLMYYTIGQRKGIGIGNTKEGTGEPWFVVDKDLEKNELIVTQGDNSVLYSKGLIATDFNFINEVRFPLECTVKFRYRQKDTKAVINKLNENEYEVIFDEPQKAVTLGQIVVAYDGEICLGGGIIDKIIK</sequence>
<keyword evidence="9" id="KW-1015">Disulfide bond</keyword>
<evidence type="ECO:0000256" key="3">
    <source>
        <dbReference type="ARBA" id="ARBA00022555"/>
    </source>
</evidence>
<feature type="domain" description="tRNA-specific 2-thiouridylase MnmA-like central" evidence="12">
    <location>
        <begin position="2"/>
        <end position="47"/>
    </location>
</feature>
<keyword evidence="2" id="KW-0963">Cytoplasm</keyword>
<evidence type="ECO:0000256" key="10">
    <source>
        <dbReference type="ARBA" id="ARBA00051542"/>
    </source>
</evidence>
<evidence type="ECO:0000259" key="11">
    <source>
        <dbReference type="Pfam" id="PF20258"/>
    </source>
</evidence>
<evidence type="ECO:0000256" key="4">
    <source>
        <dbReference type="ARBA" id="ARBA00022679"/>
    </source>
</evidence>
<evidence type="ECO:0000256" key="7">
    <source>
        <dbReference type="ARBA" id="ARBA00022840"/>
    </source>
</evidence>
<name>C9MWH4_9FUSO</name>
<comment type="caution">
    <text evidence="13">The sequence shown here is derived from an EMBL/GenBank/DDBJ whole genome shotgun (WGS) entry which is preliminary data.</text>
</comment>
<dbReference type="Gene3D" id="2.30.30.280">
    <property type="entry name" value="Adenine nucleotide alpha hydrolases-like domains"/>
    <property type="match status" value="1"/>
</dbReference>
<keyword evidence="7" id="KW-0067">ATP-binding</keyword>
<keyword evidence="5" id="KW-0819">tRNA processing</keyword>
<dbReference type="PANTHER" id="PTHR11933">
    <property type="entry name" value="TRNA 5-METHYLAMINOMETHYL-2-THIOURIDYLATE -METHYLTRANSFERASE"/>
    <property type="match status" value="1"/>
</dbReference>
<reference evidence="13 14" key="1">
    <citation type="submission" date="2009-09" db="EMBL/GenBank/DDBJ databases">
        <authorList>
            <person name="Weinstock G."/>
            <person name="Sodergren E."/>
            <person name="Clifton S."/>
            <person name="Fulton L."/>
            <person name="Fulton B."/>
            <person name="Courtney L."/>
            <person name="Fronick C."/>
            <person name="Harrison M."/>
            <person name="Strong C."/>
            <person name="Farmer C."/>
            <person name="Delahaunty K."/>
            <person name="Markovic C."/>
            <person name="Hall O."/>
            <person name="Minx P."/>
            <person name="Tomlinson C."/>
            <person name="Mitreva M."/>
            <person name="Nelson J."/>
            <person name="Hou S."/>
            <person name="Wollam A."/>
            <person name="Pepin K.H."/>
            <person name="Johnson M."/>
            <person name="Bhonagiri V."/>
            <person name="Nash W.E."/>
            <person name="Warren W."/>
            <person name="Chinwalla A."/>
            <person name="Mardis E.R."/>
            <person name="Wilson R.K."/>
        </authorList>
    </citation>
    <scope>NUCLEOTIDE SEQUENCE [LARGE SCALE GENOMIC DNA]</scope>
    <source>
        <strain evidence="13 14">F0254</strain>
    </source>
</reference>
<dbReference type="PANTHER" id="PTHR11933:SF5">
    <property type="entry name" value="MITOCHONDRIAL TRNA-SPECIFIC 2-THIOURIDYLASE 1"/>
    <property type="match status" value="1"/>
</dbReference>
<dbReference type="AlphaFoldDB" id="C9MWH4"/>
<feature type="domain" description="tRNA-specific 2-thiouridylase MnmA-like C-terminal" evidence="11">
    <location>
        <begin position="56"/>
        <end position="130"/>
    </location>
</feature>
<evidence type="ECO:0000256" key="5">
    <source>
        <dbReference type="ARBA" id="ARBA00022694"/>
    </source>
</evidence>
<dbReference type="GO" id="GO:0005524">
    <property type="term" value="F:ATP binding"/>
    <property type="evidence" value="ECO:0007669"/>
    <property type="project" value="UniProtKB-KW"/>
</dbReference>
<proteinExistence type="predicted"/>
<keyword evidence="4 13" id="KW-0808">Transferase</keyword>
<evidence type="ECO:0000256" key="9">
    <source>
        <dbReference type="ARBA" id="ARBA00023157"/>
    </source>
</evidence>
<keyword evidence="3" id="KW-0820">tRNA-binding</keyword>
<dbReference type="FunFam" id="2.40.30.10:FF:000023">
    <property type="entry name" value="tRNA-specific 2-thiouridylase MnmA"/>
    <property type="match status" value="1"/>
</dbReference>